<evidence type="ECO:0000256" key="1">
    <source>
        <dbReference type="ARBA" id="ARBA00004123"/>
    </source>
</evidence>
<evidence type="ECO:0000256" key="4">
    <source>
        <dbReference type="ARBA" id="ARBA00023125"/>
    </source>
</evidence>
<evidence type="ECO:0000256" key="5">
    <source>
        <dbReference type="ARBA" id="ARBA00023155"/>
    </source>
</evidence>
<dbReference type="OrthoDB" id="10056939at2759"/>
<protein>
    <submittedName>
        <fullName evidence="9">Putative transcription factor Homeodomain-TALE-BEL family</fullName>
    </submittedName>
</protein>
<comment type="subcellular location">
    <subcellularLocation>
        <location evidence="1 8">Nucleus</location>
    </subcellularLocation>
</comment>
<evidence type="ECO:0000256" key="8">
    <source>
        <dbReference type="PROSITE-ProRule" id="PRU00108"/>
    </source>
</evidence>
<evidence type="ECO:0000256" key="6">
    <source>
        <dbReference type="ARBA" id="ARBA00023163"/>
    </source>
</evidence>
<dbReference type="EMBL" id="WOCE01000005">
    <property type="protein sequence ID" value="KAE9612886.1"/>
    <property type="molecule type" value="Genomic_DNA"/>
</dbReference>
<keyword evidence="7 8" id="KW-0539">Nucleus</keyword>
<evidence type="ECO:0000313" key="10">
    <source>
        <dbReference type="Proteomes" id="UP000447434"/>
    </source>
</evidence>
<dbReference type="PANTHER" id="PTHR11850">
    <property type="entry name" value="HOMEOBOX PROTEIN TRANSCRIPTION FACTORS"/>
    <property type="match status" value="1"/>
</dbReference>
<reference evidence="10" key="1">
    <citation type="journal article" date="2020" name="Nat. Commun.">
        <title>Genome sequence of the cluster root forming white lupin.</title>
        <authorList>
            <person name="Hufnagel B."/>
            <person name="Marques A."/>
            <person name="Soriano A."/>
            <person name="Marques L."/>
            <person name="Divol F."/>
            <person name="Doumas P."/>
            <person name="Sallet E."/>
            <person name="Mancinotti D."/>
            <person name="Carrere S."/>
            <person name="Marande W."/>
            <person name="Arribat S."/>
            <person name="Keller J."/>
            <person name="Huneau C."/>
            <person name="Blein T."/>
            <person name="Aime D."/>
            <person name="Laguerre M."/>
            <person name="Taylor J."/>
            <person name="Schubert V."/>
            <person name="Nelson M."/>
            <person name="Geu-Flores F."/>
            <person name="Crespi M."/>
            <person name="Gallardo-Guerrero K."/>
            <person name="Delaux P.-M."/>
            <person name="Salse J."/>
            <person name="Berges H."/>
            <person name="Guyot R."/>
            <person name="Gouzy J."/>
            <person name="Peret B."/>
        </authorList>
    </citation>
    <scope>NUCLEOTIDE SEQUENCE [LARGE SCALE GENOMIC DNA]</scope>
    <source>
        <strain evidence="10">cv. Amiga</strain>
    </source>
</reference>
<organism evidence="9 10">
    <name type="scientific">Lupinus albus</name>
    <name type="common">White lupine</name>
    <name type="synonym">Lupinus termis</name>
    <dbReference type="NCBI Taxonomy" id="3870"/>
    <lineage>
        <taxon>Eukaryota</taxon>
        <taxon>Viridiplantae</taxon>
        <taxon>Streptophyta</taxon>
        <taxon>Embryophyta</taxon>
        <taxon>Tracheophyta</taxon>
        <taxon>Spermatophyta</taxon>
        <taxon>Magnoliopsida</taxon>
        <taxon>eudicotyledons</taxon>
        <taxon>Gunneridae</taxon>
        <taxon>Pentapetalae</taxon>
        <taxon>rosids</taxon>
        <taxon>fabids</taxon>
        <taxon>Fabales</taxon>
        <taxon>Fabaceae</taxon>
        <taxon>Papilionoideae</taxon>
        <taxon>50 kb inversion clade</taxon>
        <taxon>genistoids sensu lato</taxon>
        <taxon>core genistoids</taxon>
        <taxon>Genisteae</taxon>
        <taxon>Lupinus</taxon>
    </lineage>
</organism>
<feature type="DNA-binding region" description="Homeobox" evidence="8">
    <location>
        <begin position="488"/>
        <end position="550"/>
    </location>
</feature>
<dbReference type="PROSITE" id="PS50071">
    <property type="entry name" value="HOMEOBOX_2"/>
    <property type="match status" value="1"/>
</dbReference>
<dbReference type="InterPro" id="IPR050224">
    <property type="entry name" value="TALE_homeobox"/>
</dbReference>
<keyword evidence="6" id="KW-0804">Transcription</keyword>
<keyword evidence="4 8" id="KW-0238">DNA-binding</keyword>
<sequence length="762" mass="86663">MIPLFLALLKEQASEEEKTISYSFFHHPLLLLLFLYFDIHFLFLLSHHGIYVSPSNIRKSRSKVERKTNLMARQVCEGKLRDMVSSSSAGFSYSDHVSPTHHLANQIQGFVSDSDIFNLTTNMEMIGFHKNQLHQQQQQQCDSTNMWESNNFFSKLGPSTSTNTMNESSTTFYEYSNNNNNSNKPDFISGISETTSNDNLIIGTTTHEDSAPWQDNRLLVDDSSFRSVFPCEGNERPSQGLSLSLSSTNPSSISLQSFELRHTAQHHHRNQPDLGFFVKSQNVQQHHQQQILQDGYLSAKAASVYQGHYFIKNSKYLVPAQELLNEFCNLGTKQSDMVIKHKLNRNKQREEDNNIGIGSSKKPTLTSLEFVELQKRKTKLLLMLEEVGRRYKHYRNQMKAVVSSFEEVAGDGAATVYSALALKAMSRHFKCLKDEILGQIQATGKSMGEKDSVAAGATRGETPRLKVIDQTLRQQKTFQQMTIMETHPWRPQRGLPERSVSVLRAWLFDHFLHPYPSDIDKHILARQTGLSRSQVSNWFINARVRLWKPMVEEMYIEEVKEHENDMTNSLEGGTHPDTEDNVQNQLHPSSIIEEQKPILRIDTECASSIINNHNTNNNKNDPTKNMTRSLYNQHHMNPQDHLRIFSPNSIDTFGSMELDFSSYNHHHSSSMVPYTASNNQNANLGFNNDGSSGVSLTLGLQQHGESGVSLAFPSTTHQSSLFYTRDPNEDCQTVEYSFLDCQGQNLQYRNLMGAQLLHDLAG</sequence>
<evidence type="ECO:0000256" key="2">
    <source>
        <dbReference type="ARBA" id="ARBA00006454"/>
    </source>
</evidence>
<dbReference type="Gene3D" id="1.10.10.60">
    <property type="entry name" value="Homeodomain-like"/>
    <property type="match status" value="1"/>
</dbReference>
<dbReference type="GO" id="GO:0006355">
    <property type="term" value="P:regulation of DNA-templated transcription"/>
    <property type="evidence" value="ECO:0007669"/>
    <property type="project" value="InterPro"/>
</dbReference>
<accession>A0A6A5MLH5</accession>
<dbReference type="InterPro" id="IPR006563">
    <property type="entry name" value="POX_dom"/>
</dbReference>
<dbReference type="GO" id="GO:0003677">
    <property type="term" value="F:DNA binding"/>
    <property type="evidence" value="ECO:0007669"/>
    <property type="project" value="UniProtKB-UniRule"/>
</dbReference>
<dbReference type="Proteomes" id="UP000447434">
    <property type="component" value="Chromosome 5"/>
</dbReference>
<dbReference type="AlphaFoldDB" id="A0A6A5MLH5"/>
<evidence type="ECO:0000313" key="9">
    <source>
        <dbReference type="EMBL" id="KAE9612886.1"/>
    </source>
</evidence>
<dbReference type="SMART" id="SM00389">
    <property type="entry name" value="HOX"/>
    <property type="match status" value="1"/>
</dbReference>
<comment type="similarity">
    <text evidence="2">Belongs to the TALE/BELL homeobox family.</text>
</comment>
<keyword evidence="3" id="KW-0805">Transcription regulation</keyword>
<dbReference type="GO" id="GO:0005634">
    <property type="term" value="C:nucleus"/>
    <property type="evidence" value="ECO:0007669"/>
    <property type="project" value="UniProtKB-SubCell"/>
</dbReference>
<keyword evidence="5 8" id="KW-0371">Homeobox</keyword>
<dbReference type="InterPro" id="IPR009057">
    <property type="entry name" value="Homeodomain-like_sf"/>
</dbReference>
<dbReference type="Pfam" id="PF05920">
    <property type="entry name" value="Homeobox_KN"/>
    <property type="match status" value="1"/>
</dbReference>
<dbReference type="InterPro" id="IPR008422">
    <property type="entry name" value="KN_HD"/>
</dbReference>
<evidence type="ECO:0000256" key="7">
    <source>
        <dbReference type="ARBA" id="ARBA00023242"/>
    </source>
</evidence>
<keyword evidence="10" id="KW-1185">Reference proteome</keyword>
<dbReference type="FunFam" id="1.10.10.60:FF:000083">
    <property type="entry name" value="BEL1-like homeodomain protein 4"/>
    <property type="match status" value="1"/>
</dbReference>
<dbReference type="Pfam" id="PF07526">
    <property type="entry name" value="POX"/>
    <property type="match status" value="1"/>
</dbReference>
<dbReference type="CDD" id="cd00086">
    <property type="entry name" value="homeodomain"/>
    <property type="match status" value="1"/>
</dbReference>
<gene>
    <name evidence="9" type="ORF">Lalb_Chr05g0211721</name>
</gene>
<evidence type="ECO:0000256" key="3">
    <source>
        <dbReference type="ARBA" id="ARBA00023015"/>
    </source>
</evidence>
<name>A0A6A5MLH5_LUPAL</name>
<proteinExistence type="inferred from homology"/>
<dbReference type="SMART" id="SM00574">
    <property type="entry name" value="POX"/>
    <property type="match status" value="1"/>
</dbReference>
<comment type="caution">
    <text evidence="9">The sequence shown here is derived from an EMBL/GenBank/DDBJ whole genome shotgun (WGS) entry which is preliminary data.</text>
</comment>
<dbReference type="InterPro" id="IPR001356">
    <property type="entry name" value="HD"/>
</dbReference>
<dbReference type="SUPFAM" id="SSF46689">
    <property type="entry name" value="Homeodomain-like"/>
    <property type="match status" value="1"/>
</dbReference>